<dbReference type="AlphaFoldDB" id="A0A0L0W7R7"/>
<feature type="domain" description="Response regulatory" evidence="8">
    <location>
        <begin position="3"/>
        <end position="116"/>
    </location>
</feature>
<comment type="caution">
    <text evidence="9">The sequence shown here is derived from an EMBL/GenBank/DDBJ whole genome shotgun (WGS) entry which is preliminary data.</text>
</comment>
<evidence type="ECO:0000256" key="1">
    <source>
        <dbReference type="ARBA" id="ARBA00022741"/>
    </source>
</evidence>
<dbReference type="InterPro" id="IPR009057">
    <property type="entry name" value="Homeodomain-like_sf"/>
</dbReference>
<dbReference type="Pfam" id="PF00158">
    <property type="entry name" value="Sigma54_activat"/>
    <property type="match status" value="1"/>
</dbReference>
<dbReference type="SUPFAM" id="SSF52540">
    <property type="entry name" value="P-loop containing nucleoside triphosphate hydrolases"/>
    <property type="match status" value="1"/>
</dbReference>
<dbReference type="PROSITE" id="PS00688">
    <property type="entry name" value="SIGMA54_INTERACT_3"/>
    <property type="match status" value="1"/>
</dbReference>
<dbReference type="GO" id="GO:0005524">
    <property type="term" value="F:ATP binding"/>
    <property type="evidence" value="ECO:0007669"/>
    <property type="project" value="UniProtKB-KW"/>
</dbReference>
<evidence type="ECO:0000256" key="2">
    <source>
        <dbReference type="ARBA" id="ARBA00022840"/>
    </source>
</evidence>
<keyword evidence="2" id="KW-0067">ATP-binding</keyword>
<dbReference type="InterPro" id="IPR027417">
    <property type="entry name" value="P-loop_NTPase"/>
</dbReference>
<dbReference type="InterPro" id="IPR002197">
    <property type="entry name" value="HTH_Fis"/>
</dbReference>
<dbReference type="FunFam" id="3.40.50.300:FF:000006">
    <property type="entry name" value="DNA-binding transcriptional regulator NtrC"/>
    <property type="match status" value="1"/>
</dbReference>
<keyword evidence="10" id="KW-1185">Reference proteome</keyword>
<keyword evidence="5" id="KW-0804">Transcription</keyword>
<dbReference type="EMBL" id="LGSS01000016">
    <property type="protein sequence ID" value="KNF07472.1"/>
    <property type="molecule type" value="Genomic_DNA"/>
</dbReference>
<accession>A0A0L0W7R7</accession>
<dbReference type="STRING" id="1503.CLPU_16c00280"/>
<dbReference type="RefSeq" id="WP_050356187.1">
    <property type="nucleotide sequence ID" value="NZ_LGSS01000016.1"/>
</dbReference>
<dbReference type="OrthoDB" id="5411866at2"/>
<dbReference type="Gene3D" id="1.10.10.60">
    <property type="entry name" value="Homeodomain-like"/>
    <property type="match status" value="1"/>
</dbReference>
<evidence type="ECO:0000256" key="3">
    <source>
        <dbReference type="ARBA" id="ARBA00023015"/>
    </source>
</evidence>
<keyword evidence="4" id="KW-0238">DNA-binding</keyword>
<dbReference type="InterPro" id="IPR011006">
    <property type="entry name" value="CheY-like_superfamily"/>
</dbReference>
<dbReference type="GO" id="GO:0043565">
    <property type="term" value="F:sequence-specific DNA binding"/>
    <property type="evidence" value="ECO:0007669"/>
    <property type="project" value="InterPro"/>
</dbReference>
<keyword evidence="1" id="KW-0547">Nucleotide-binding</keyword>
<dbReference type="PANTHER" id="PTHR32071">
    <property type="entry name" value="TRANSCRIPTIONAL REGULATORY PROTEIN"/>
    <property type="match status" value="1"/>
</dbReference>
<dbReference type="SUPFAM" id="SSF46689">
    <property type="entry name" value="Homeodomain-like"/>
    <property type="match status" value="1"/>
</dbReference>
<dbReference type="Gene3D" id="1.10.8.60">
    <property type="match status" value="1"/>
</dbReference>
<reference evidence="10" key="1">
    <citation type="submission" date="2015-07" db="EMBL/GenBank/DDBJ databases">
        <title>Draft genome sequence of the purine-degrading Gottschalkia purinilyticum DSM 1384 (formerly Clostridium purinilyticum).</title>
        <authorList>
            <person name="Poehlein A."/>
            <person name="Schiel-Bengelsdorf B."/>
            <person name="Bengelsdorf F.R."/>
            <person name="Daniel R."/>
            <person name="Duerre P."/>
        </authorList>
    </citation>
    <scope>NUCLEOTIDE SEQUENCE [LARGE SCALE GENOMIC DNA]</scope>
    <source>
        <strain evidence="10">DSM 1384</strain>
    </source>
</reference>
<dbReference type="InterPro" id="IPR025662">
    <property type="entry name" value="Sigma_54_int_dom_ATP-bd_1"/>
</dbReference>
<dbReference type="Gene3D" id="3.40.50.300">
    <property type="entry name" value="P-loop containing nucleotide triphosphate hydrolases"/>
    <property type="match status" value="1"/>
</dbReference>
<dbReference type="InterPro" id="IPR002078">
    <property type="entry name" value="Sigma_54_int"/>
</dbReference>
<dbReference type="InterPro" id="IPR025944">
    <property type="entry name" value="Sigma_54_int_dom_CS"/>
</dbReference>
<dbReference type="Proteomes" id="UP000037267">
    <property type="component" value="Unassembled WGS sequence"/>
</dbReference>
<dbReference type="InterPro" id="IPR058031">
    <property type="entry name" value="AAA_lid_NorR"/>
</dbReference>
<dbReference type="Gene3D" id="3.40.50.2300">
    <property type="match status" value="1"/>
</dbReference>
<dbReference type="Pfam" id="PF02954">
    <property type="entry name" value="HTH_8"/>
    <property type="match status" value="1"/>
</dbReference>
<dbReference type="InterPro" id="IPR001789">
    <property type="entry name" value="Sig_transdc_resp-reg_receiver"/>
</dbReference>
<dbReference type="InterPro" id="IPR003593">
    <property type="entry name" value="AAA+_ATPase"/>
</dbReference>
<keyword evidence="3" id="KW-0805">Transcription regulation</keyword>
<evidence type="ECO:0000313" key="10">
    <source>
        <dbReference type="Proteomes" id="UP000037267"/>
    </source>
</evidence>
<dbReference type="Pfam" id="PF00072">
    <property type="entry name" value="Response_reg"/>
    <property type="match status" value="1"/>
</dbReference>
<dbReference type="GO" id="GO:0000160">
    <property type="term" value="P:phosphorelay signal transduction system"/>
    <property type="evidence" value="ECO:0007669"/>
    <property type="project" value="InterPro"/>
</dbReference>
<dbReference type="PROSITE" id="PS50110">
    <property type="entry name" value="RESPONSE_REGULATORY"/>
    <property type="match status" value="1"/>
</dbReference>
<sequence length="453" mass="51099">MNNILIIDDEPAILTALQFGLEDSFNVYCTLNVPEGIDMINAKNIDLVLLDQYLGEYHGLEVLQTIKKKNPEVLVIAMTAYGSIESSIEAIQNGAYYYITKPLDITGLKLLINKALDYKNLTNKVANLTKKISENSNKYNIVSSSKSMNEVFKIIDRIKDLDINVLITGESGTGKELIAKAIHDLSKRSSEPLEIINCAAIPHSLLESELFGYEKGAFTGANQRYKGKFELADKGTLVLDEIGEMDVFLQAKLLRVIQEKRITPLGSEKSIPVNFRLVASTNKNLLEEVKKGTFREDLFFRLNVISIEMPPLRKRKEDIPSLAKFFMNKYSSMFNKMVSGISSSAVGILEKYDYPGNVRELENIIERAVALTSDNIINVKDLPREIIEGVEISTTSEWIPIYIGESLAEAEKKLILATYRYCNENKRKTAKILGISERHIHTKLKNYLEEEKI</sequence>
<proteinExistence type="predicted"/>
<evidence type="ECO:0000256" key="6">
    <source>
        <dbReference type="PROSITE-ProRule" id="PRU00169"/>
    </source>
</evidence>
<feature type="modified residue" description="4-aspartylphosphate" evidence="6">
    <location>
        <position position="51"/>
    </location>
</feature>
<organism evidence="9 10">
    <name type="scientific">Gottschalkia purinilytica</name>
    <name type="common">Clostridium purinilyticum</name>
    <dbReference type="NCBI Taxonomy" id="1503"/>
    <lineage>
        <taxon>Bacteria</taxon>
        <taxon>Bacillati</taxon>
        <taxon>Bacillota</taxon>
        <taxon>Tissierellia</taxon>
        <taxon>Tissierellales</taxon>
        <taxon>Gottschalkiaceae</taxon>
        <taxon>Gottschalkia</taxon>
    </lineage>
</organism>
<dbReference type="SMART" id="SM00448">
    <property type="entry name" value="REC"/>
    <property type="match status" value="1"/>
</dbReference>
<evidence type="ECO:0000259" key="7">
    <source>
        <dbReference type="PROSITE" id="PS50045"/>
    </source>
</evidence>
<evidence type="ECO:0000256" key="4">
    <source>
        <dbReference type="ARBA" id="ARBA00023125"/>
    </source>
</evidence>
<dbReference type="SMART" id="SM00382">
    <property type="entry name" value="AAA"/>
    <property type="match status" value="1"/>
</dbReference>
<dbReference type="PROSITE" id="PS00675">
    <property type="entry name" value="SIGMA54_INTERACT_1"/>
    <property type="match status" value="1"/>
</dbReference>
<dbReference type="PROSITE" id="PS00676">
    <property type="entry name" value="SIGMA54_INTERACT_2"/>
    <property type="match status" value="1"/>
</dbReference>
<evidence type="ECO:0000313" key="9">
    <source>
        <dbReference type="EMBL" id="KNF07472.1"/>
    </source>
</evidence>
<dbReference type="Pfam" id="PF25601">
    <property type="entry name" value="AAA_lid_14"/>
    <property type="match status" value="1"/>
</dbReference>
<dbReference type="GO" id="GO:0006355">
    <property type="term" value="P:regulation of DNA-templated transcription"/>
    <property type="evidence" value="ECO:0007669"/>
    <property type="project" value="InterPro"/>
</dbReference>
<evidence type="ECO:0000259" key="8">
    <source>
        <dbReference type="PROSITE" id="PS50110"/>
    </source>
</evidence>
<name>A0A0L0W7R7_GOTPU</name>
<gene>
    <name evidence="9" type="primary">atoC</name>
    <name evidence="9" type="ORF">CLPU_16c00280</name>
</gene>
<keyword evidence="6" id="KW-0597">Phosphoprotein</keyword>
<evidence type="ECO:0000256" key="5">
    <source>
        <dbReference type="ARBA" id="ARBA00023163"/>
    </source>
</evidence>
<feature type="domain" description="Sigma-54 factor interaction" evidence="7">
    <location>
        <begin position="141"/>
        <end position="370"/>
    </location>
</feature>
<dbReference type="SUPFAM" id="SSF52172">
    <property type="entry name" value="CheY-like"/>
    <property type="match status" value="1"/>
</dbReference>
<dbReference type="PROSITE" id="PS50045">
    <property type="entry name" value="SIGMA54_INTERACT_4"/>
    <property type="match status" value="1"/>
</dbReference>
<dbReference type="InterPro" id="IPR025943">
    <property type="entry name" value="Sigma_54_int_dom_ATP-bd_2"/>
</dbReference>
<protein>
    <submittedName>
        <fullName evidence="9">Acetoacetate metabolism regulatory protein AtoC</fullName>
    </submittedName>
</protein>
<dbReference type="CDD" id="cd00009">
    <property type="entry name" value="AAA"/>
    <property type="match status" value="1"/>
</dbReference>